<dbReference type="AlphaFoldDB" id="A0A179HUV4"/>
<evidence type="ECO:0000256" key="1">
    <source>
        <dbReference type="SAM" id="MobiDB-lite"/>
    </source>
</evidence>
<feature type="compositionally biased region" description="Basic and acidic residues" evidence="1">
    <location>
        <begin position="154"/>
        <end position="187"/>
    </location>
</feature>
<feature type="region of interest" description="Disordered" evidence="1">
    <location>
        <begin position="383"/>
        <end position="468"/>
    </location>
</feature>
<feature type="compositionally biased region" description="Basic residues" evidence="1">
    <location>
        <begin position="275"/>
        <end position="291"/>
    </location>
</feature>
<name>A0A179HUV4_PURLI</name>
<comment type="caution">
    <text evidence="2">The sequence shown here is derived from an EMBL/GenBank/DDBJ whole genome shotgun (WGS) entry which is preliminary data.</text>
</comment>
<feature type="compositionally biased region" description="Basic residues" evidence="1">
    <location>
        <begin position="84"/>
        <end position="93"/>
    </location>
</feature>
<protein>
    <submittedName>
        <fullName evidence="2">Uncharacterized protein</fullName>
    </submittedName>
</protein>
<dbReference type="Proteomes" id="UP000078340">
    <property type="component" value="Unassembled WGS sequence"/>
</dbReference>
<evidence type="ECO:0000313" key="3">
    <source>
        <dbReference type="Proteomes" id="UP000078340"/>
    </source>
</evidence>
<sequence length="468" mass="48699">MAFTKKTTESLEALLRDCEQFLLDAAEGDGHEGHHTGLAGEDVLAHPGPAVEAGLGQPPRAVPAVLPLQSRRGYIVVEPTGAVRVHHHQRGRQGKAQLRSVEGRRRGRPPRGDVGASIPSLAPHAAQGIQARAQCAHVPRALVGLAICAHHARPRGDARAHPRAAPDGHVPHRRADAPRPPARDGHCPRAGHRPRLPRAARAQLAGARGNTRGRVQARLAAALQGCRFLCRGAARAALPLARRVRRHGPRMAGRSAHQGALQAAGTGAACAGGGPRRRDRVPVHGRTRRRGVPGTCRGGVGGRPGAVPGLPRGASVAARRAGRAHPRGPGSPRLDPSGHVLQPRRRERRGAVGVGDAGVQLRVDVLGRLRGAARDGPRLRARGRAQAGGLGGGRRRRRRAPAFPAVAPPAPARGRGGHAHVAGCRGAGPRGGMHPGAAAVGRVGRERRGRPLARVGAGVWRRRGGGAG</sequence>
<reference evidence="2 3" key="1">
    <citation type="submission" date="2016-02" db="EMBL/GenBank/DDBJ databases">
        <title>Biosynthesis of antibiotic leucinostatins and their inhibition on Phytophthora in bio-control Purpureocillium lilacinum.</title>
        <authorList>
            <person name="Wang G."/>
            <person name="Liu Z."/>
            <person name="Lin R."/>
            <person name="Li E."/>
            <person name="Mao Z."/>
            <person name="Ling J."/>
            <person name="Yin W."/>
            <person name="Xie B."/>
        </authorList>
    </citation>
    <scope>NUCLEOTIDE SEQUENCE [LARGE SCALE GENOMIC DNA]</scope>
    <source>
        <strain evidence="2">PLFJ-1</strain>
    </source>
</reference>
<organism evidence="2 3">
    <name type="scientific">Purpureocillium lilacinum</name>
    <name type="common">Paecilomyces lilacinus</name>
    <dbReference type="NCBI Taxonomy" id="33203"/>
    <lineage>
        <taxon>Eukaryota</taxon>
        <taxon>Fungi</taxon>
        <taxon>Dikarya</taxon>
        <taxon>Ascomycota</taxon>
        <taxon>Pezizomycotina</taxon>
        <taxon>Sordariomycetes</taxon>
        <taxon>Hypocreomycetidae</taxon>
        <taxon>Hypocreales</taxon>
        <taxon>Ophiocordycipitaceae</taxon>
        <taxon>Purpureocillium</taxon>
    </lineage>
</organism>
<accession>A0A179HUV4</accession>
<feature type="compositionally biased region" description="Gly residues" evidence="1">
    <location>
        <begin position="425"/>
        <end position="434"/>
    </location>
</feature>
<feature type="region of interest" description="Disordered" evidence="1">
    <location>
        <begin position="266"/>
        <end position="352"/>
    </location>
</feature>
<dbReference type="EMBL" id="LSBI01000001">
    <property type="protein sequence ID" value="OAQ94167.1"/>
    <property type="molecule type" value="Genomic_DNA"/>
</dbReference>
<feature type="region of interest" description="Disordered" evidence="1">
    <location>
        <begin position="84"/>
        <end position="119"/>
    </location>
</feature>
<proteinExistence type="predicted"/>
<gene>
    <name evidence="2" type="ORF">VFPFJ_00276</name>
</gene>
<evidence type="ECO:0000313" key="2">
    <source>
        <dbReference type="EMBL" id="OAQ94167.1"/>
    </source>
</evidence>
<feature type="region of interest" description="Disordered" evidence="1">
    <location>
        <begin position="154"/>
        <end position="193"/>
    </location>
</feature>
<dbReference type="OMA" id="SCERCCA"/>
<feature type="compositionally biased region" description="Low complexity" evidence="1">
    <location>
        <begin position="305"/>
        <end position="319"/>
    </location>
</feature>